<sequence length="437" mass="50002">MLYILSFLTLILFSVCFLFYKKVESARFQKEKLSLELKEKEEKLFTLSLEMTRIKTIAEGEKKSADEKLKLLENAKEKLTDTFKALSSETLAKNNSSFLQLAKESFEKHFEKSESSLDKKHHILKELFNPVKESMTKLDMGMKEIEKDRKSDQATLKEQIKHMMETETALKEETRTLVNALKAPHVRGRWGELQLRRVVELSGMVNHCDFVEQKQSDHEESLHRPDMVIQLPGNKQIIVDAKTPFEAFYAAQATKDDAERLTKLKLHAKHIRKHIIDLGRKAYFESFDNVPELVVLFLPSEGFFSAALEQDPSLIEIGVDQKVILATPITLIGLLRAISYGWKQEKISLHAKDIHTLGKELYKRICDMQSHITKLGKNLTSSVDSYNKMLGSLESRVLVSARKFERLGVSLDDEALDPSKFVEHAVKPLTSPELIEG</sequence>
<comment type="similarity">
    <text evidence="2">Belongs to the RmuC family.</text>
</comment>
<proteinExistence type="inferred from homology"/>
<gene>
    <name evidence="6" type="ORF">COB11_06500</name>
</gene>
<keyword evidence="4" id="KW-0233">DNA recombination</keyword>
<dbReference type="AlphaFoldDB" id="A0A2A4YDR0"/>
<evidence type="ECO:0000256" key="5">
    <source>
        <dbReference type="SAM" id="Coils"/>
    </source>
</evidence>
<dbReference type="Pfam" id="PF02646">
    <property type="entry name" value="RmuC"/>
    <property type="match status" value="1"/>
</dbReference>
<name>A0A2A4YDR0_UNCAE</name>
<dbReference type="PANTHER" id="PTHR30563">
    <property type="entry name" value="DNA RECOMBINATION PROTEIN RMUC"/>
    <property type="match status" value="1"/>
</dbReference>
<organism evidence="6 7">
    <name type="scientific">Aerophobetes bacterium</name>
    <dbReference type="NCBI Taxonomy" id="2030807"/>
    <lineage>
        <taxon>Bacteria</taxon>
        <taxon>Candidatus Aerophobota</taxon>
    </lineage>
</organism>
<dbReference type="EMBL" id="NVUU01000083">
    <property type="protein sequence ID" value="PCI92831.1"/>
    <property type="molecule type" value="Genomic_DNA"/>
</dbReference>
<dbReference type="GO" id="GO:0006310">
    <property type="term" value="P:DNA recombination"/>
    <property type="evidence" value="ECO:0007669"/>
    <property type="project" value="UniProtKB-KW"/>
</dbReference>
<evidence type="ECO:0000256" key="1">
    <source>
        <dbReference type="ARBA" id="ARBA00003416"/>
    </source>
</evidence>
<feature type="coiled-coil region" evidence="5">
    <location>
        <begin position="23"/>
        <end position="89"/>
    </location>
</feature>
<evidence type="ECO:0000256" key="2">
    <source>
        <dbReference type="ARBA" id="ARBA00009840"/>
    </source>
</evidence>
<comment type="function">
    <text evidence="1">Involved in DNA recombination.</text>
</comment>
<dbReference type="InterPro" id="IPR003798">
    <property type="entry name" value="DNA_recombination_RmuC"/>
</dbReference>
<evidence type="ECO:0000313" key="7">
    <source>
        <dbReference type="Proteomes" id="UP000217838"/>
    </source>
</evidence>
<evidence type="ECO:0000256" key="3">
    <source>
        <dbReference type="ARBA" id="ARBA00023054"/>
    </source>
</evidence>
<keyword evidence="3 5" id="KW-0175">Coiled coil</keyword>
<dbReference type="Proteomes" id="UP000217838">
    <property type="component" value="Unassembled WGS sequence"/>
</dbReference>
<comment type="caution">
    <text evidence="6">The sequence shown here is derived from an EMBL/GenBank/DDBJ whole genome shotgun (WGS) entry which is preliminary data.</text>
</comment>
<protein>
    <submittedName>
        <fullName evidence="6">DNA recombination protein RmuC</fullName>
    </submittedName>
</protein>
<evidence type="ECO:0000313" key="6">
    <source>
        <dbReference type="EMBL" id="PCI92831.1"/>
    </source>
</evidence>
<accession>A0A2A4YDR0</accession>
<dbReference type="PANTHER" id="PTHR30563:SF0">
    <property type="entry name" value="DNA RECOMBINATION PROTEIN RMUC"/>
    <property type="match status" value="1"/>
</dbReference>
<reference evidence="7" key="1">
    <citation type="submission" date="2017-08" db="EMBL/GenBank/DDBJ databases">
        <title>A dynamic microbial community with high functional redundancy inhabits the cold, oxic subseafloor aquifer.</title>
        <authorList>
            <person name="Tully B.J."/>
            <person name="Wheat C.G."/>
            <person name="Glazer B.T."/>
            <person name="Huber J.A."/>
        </authorList>
    </citation>
    <scope>NUCLEOTIDE SEQUENCE [LARGE SCALE GENOMIC DNA]</scope>
</reference>
<evidence type="ECO:0000256" key="4">
    <source>
        <dbReference type="ARBA" id="ARBA00023172"/>
    </source>
</evidence>